<comment type="caution">
    <text evidence="8">The sequence shown here is derived from an EMBL/GenBank/DDBJ whole genome shotgun (WGS) entry which is preliminary data.</text>
</comment>
<keyword evidence="4" id="KW-0804">Transcription</keyword>
<keyword evidence="3" id="KW-0238">DNA-binding</keyword>
<dbReference type="GO" id="GO:0003677">
    <property type="term" value="F:DNA binding"/>
    <property type="evidence" value="ECO:0007669"/>
    <property type="project" value="UniProtKB-KW"/>
</dbReference>
<dbReference type="AlphaFoldDB" id="A0A5C6VJ86"/>
<evidence type="ECO:0000259" key="7">
    <source>
        <dbReference type="PROSITE" id="PS50110"/>
    </source>
</evidence>
<dbReference type="RefSeq" id="WP_146950420.1">
    <property type="nucleotide sequence ID" value="NZ_VOQF01000017.1"/>
</dbReference>
<feature type="compositionally biased region" description="Polar residues" evidence="6">
    <location>
        <begin position="134"/>
        <end position="149"/>
    </location>
</feature>
<keyword evidence="2" id="KW-0805">Transcription regulation</keyword>
<dbReference type="PANTHER" id="PTHR43214:SF42">
    <property type="entry name" value="TRANSCRIPTIONAL REGULATORY PROTEIN DESR"/>
    <property type="match status" value="1"/>
</dbReference>
<evidence type="ECO:0000256" key="1">
    <source>
        <dbReference type="ARBA" id="ARBA00022553"/>
    </source>
</evidence>
<evidence type="ECO:0000256" key="2">
    <source>
        <dbReference type="ARBA" id="ARBA00023015"/>
    </source>
</evidence>
<evidence type="ECO:0000256" key="4">
    <source>
        <dbReference type="ARBA" id="ARBA00023163"/>
    </source>
</evidence>
<evidence type="ECO:0000313" key="9">
    <source>
        <dbReference type="Proteomes" id="UP000321363"/>
    </source>
</evidence>
<dbReference type="InterPro" id="IPR039420">
    <property type="entry name" value="WalR-like"/>
</dbReference>
<dbReference type="GO" id="GO:0010468">
    <property type="term" value="P:regulation of gene expression"/>
    <property type="evidence" value="ECO:0007669"/>
    <property type="project" value="UniProtKB-ARBA"/>
</dbReference>
<accession>A0A5C6VJ86</accession>
<name>A0A5C6VJ86_9BACI</name>
<feature type="modified residue" description="4-aspartylphosphate" evidence="5">
    <location>
        <position position="54"/>
    </location>
</feature>
<dbReference type="InterPro" id="IPR001789">
    <property type="entry name" value="Sig_transdc_resp-reg_receiver"/>
</dbReference>
<dbReference type="SUPFAM" id="SSF52172">
    <property type="entry name" value="CheY-like"/>
    <property type="match status" value="1"/>
</dbReference>
<evidence type="ECO:0000256" key="5">
    <source>
        <dbReference type="PROSITE-ProRule" id="PRU00169"/>
    </source>
</evidence>
<dbReference type="GO" id="GO:0000160">
    <property type="term" value="P:phosphorelay signal transduction system"/>
    <property type="evidence" value="ECO:0007669"/>
    <property type="project" value="InterPro"/>
</dbReference>
<evidence type="ECO:0000313" key="8">
    <source>
        <dbReference type="EMBL" id="TXC85652.1"/>
    </source>
</evidence>
<dbReference type="PROSITE" id="PS50110">
    <property type="entry name" value="RESPONSE_REGULATORY"/>
    <property type="match status" value="1"/>
</dbReference>
<evidence type="ECO:0000256" key="6">
    <source>
        <dbReference type="SAM" id="MobiDB-lite"/>
    </source>
</evidence>
<dbReference type="Pfam" id="PF00072">
    <property type="entry name" value="Response_reg"/>
    <property type="match status" value="1"/>
</dbReference>
<sequence length="176" mass="19669">MITVVIAEDHELVLGTIGSLLDLEDDMKVVGQESSVEGVLTLVNELQPDICLMDLDMFETGIVEKLKPYNSKIMVLTTFAKTGSFQQIINHDVRGYLLKDTPSEELTEAIRSIMNEIRIYSPNLLEENQHDTNSENVNSLISNQNSTDTSKPHNKTLGTVRSYLTTIKDKMKLPTG</sequence>
<evidence type="ECO:0000256" key="3">
    <source>
        <dbReference type="ARBA" id="ARBA00023125"/>
    </source>
</evidence>
<gene>
    <name evidence="8" type="ORF">FS935_20005</name>
</gene>
<reference evidence="8 9" key="1">
    <citation type="journal article" date="2005" name="Int. J. Syst. Evol. Microbiol.">
        <title>Bacillus litoralis sp. nov., isolated from a tidal flat of the Yellow Sea in Korea.</title>
        <authorList>
            <person name="Yoon J.H."/>
            <person name="Oh T.K."/>
        </authorList>
    </citation>
    <scope>NUCLEOTIDE SEQUENCE [LARGE SCALE GENOMIC DNA]</scope>
    <source>
        <strain evidence="8 9">SW-211</strain>
    </source>
</reference>
<dbReference type="InterPro" id="IPR011006">
    <property type="entry name" value="CheY-like_superfamily"/>
</dbReference>
<organism evidence="8 9">
    <name type="scientific">Metabacillus litoralis</name>
    <dbReference type="NCBI Taxonomy" id="152268"/>
    <lineage>
        <taxon>Bacteria</taxon>
        <taxon>Bacillati</taxon>
        <taxon>Bacillota</taxon>
        <taxon>Bacilli</taxon>
        <taxon>Bacillales</taxon>
        <taxon>Bacillaceae</taxon>
        <taxon>Metabacillus</taxon>
    </lineage>
</organism>
<dbReference type="Proteomes" id="UP000321363">
    <property type="component" value="Unassembled WGS sequence"/>
</dbReference>
<proteinExistence type="predicted"/>
<feature type="region of interest" description="Disordered" evidence="6">
    <location>
        <begin position="129"/>
        <end position="156"/>
    </location>
</feature>
<protein>
    <submittedName>
        <fullName evidence="8">Response regulator transcription factor</fullName>
    </submittedName>
</protein>
<keyword evidence="9" id="KW-1185">Reference proteome</keyword>
<dbReference type="SMART" id="SM00448">
    <property type="entry name" value="REC"/>
    <property type="match status" value="1"/>
</dbReference>
<dbReference type="EMBL" id="VOQF01000017">
    <property type="protein sequence ID" value="TXC85652.1"/>
    <property type="molecule type" value="Genomic_DNA"/>
</dbReference>
<feature type="domain" description="Response regulatory" evidence="7">
    <location>
        <begin position="3"/>
        <end position="114"/>
    </location>
</feature>
<dbReference type="PANTHER" id="PTHR43214">
    <property type="entry name" value="TWO-COMPONENT RESPONSE REGULATOR"/>
    <property type="match status" value="1"/>
</dbReference>
<dbReference type="OrthoDB" id="9780153at2"/>
<dbReference type="Gene3D" id="3.40.50.2300">
    <property type="match status" value="1"/>
</dbReference>
<keyword evidence="1 5" id="KW-0597">Phosphoprotein</keyword>